<keyword evidence="4" id="KW-0378">Hydrolase</keyword>
<reference evidence="8" key="1">
    <citation type="journal article" date="2019" name="Int. J. Syst. Evol. Microbiol.">
        <title>The Global Catalogue of Microorganisms (GCM) 10K type strain sequencing project: providing services to taxonomists for standard genome sequencing and annotation.</title>
        <authorList>
            <consortium name="The Broad Institute Genomics Platform"/>
            <consortium name="The Broad Institute Genome Sequencing Center for Infectious Disease"/>
            <person name="Wu L."/>
            <person name="Ma J."/>
        </authorList>
    </citation>
    <scope>NUCLEOTIDE SEQUENCE [LARGE SCALE GENOMIC DNA]</scope>
    <source>
        <strain evidence="8">CCUG 50349</strain>
    </source>
</reference>
<name>A0ABV9P5R5_9FLAO</name>
<dbReference type="EMBL" id="JBHSGW010000021">
    <property type="protein sequence ID" value="MFC4739951.1"/>
    <property type="molecule type" value="Genomic_DNA"/>
</dbReference>
<evidence type="ECO:0000259" key="6">
    <source>
        <dbReference type="Pfam" id="PF18962"/>
    </source>
</evidence>
<feature type="chain" id="PRO_5046792129" evidence="5">
    <location>
        <begin position="20"/>
        <end position="652"/>
    </location>
</feature>
<keyword evidence="2" id="KW-0540">Nuclease</keyword>
<dbReference type="InterPro" id="IPR007346">
    <property type="entry name" value="Endonuclease-I"/>
</dbReference>
<dbReference type="RefSeq" id="WP_379740354.1">
    <property type="nucleotide sequence ID" value="NZ_JBHSGW010000021.1"/>
</dbReference>
<gene>
    <name evidence="7" type="ORF">ACFO3U_08085</name>
</gene>
<keyword evidence="8" id="KW-1185">Reference proteome</keyword>
<dbReference type="InterPro" id="IPR044925">
    <property type="entry name" value="His-Me_finger_sf"/>
</dbReference>
<evidence type="ECO:0000256" key="5">
    <source>
        <dbReference type="SAM" id="SignalP"/>
    </source>
</evidence>
<evidence type="ECO:0000256" key="4">
    <source>
        <dbReference type="ARBA" id="ARBA00022801"/>
    </source>
</evidence>
<evidence type="ECO:0000313" key="7">
    <source>
        <dbReference type="EMBL" id="MFC4739951.1"/>
    </source>
</evidence>
<feature type="domain" description="Secretion system C-terminal sorting" evidence="6">
    <location>
        <begin position="583"/>
        <end position="651"/>
    </location>
</feature>
<dbReference type="GO" id="GO:0004519">
    <property type="term" value="F:endonuclease activity"/>
    <property type="evidence" value="ECO:0007669"/>
    <property type="project" value="UniProtKB-KW"/>
</dbReference>
<accession>A0ABV9P5R5</accession>
<comment type="similarity">
    <text evidence="1">Belongs to the EndA/NucM nuclease family.</text>
</comment>
<keyword evidence="7" id="KW-0255">Endonuclease</keyword>
<dbReference type="PANTHER" id="PTHR33607:SF2">
    <property type="entry name" value="ENDONUCLEASE-1"/>
    <property type="match status" value="1"/>
</dbReference>
<dbReference type="PANTHER" id="PTHR33607">
    <property type="entry name" value="ENDONUCLEASE-1"/>
    <property type="match status" value="1"/>
</dbReference>
<keyword evidence="3 5" id="KW-0732">Signal</keyword>
<dbReference type="SUPFAM" id="SSF54060">
    <property type="entry name" value="His-Me finger endonucleases"/>
    <property type="match status" value="1"/>
</dbReference>
<dbReference type="InterPro" id="IPR038081">
    <property type="entry name" value="CalX-like_sf"/>
</dbReference>
<dbReference type="Pfam" id="PF18962">
    <property type="entry name" value="Por_Secre_tail"/>
    <property type="match status" value="1"/>
</dbReference>
<sequence length="652" mass="70920">MFKKILLTSTLLLSNFIFSQIVINEVDADNPSTDTEEFIELKSSTPNFTLDGYVLVLYNAGSSAPYSGNLSYYTIDLDGYVTDINGIIHVGNSGVSPAPAGVIPNSSIQNGPDVVALYLGNDIDFPLDTPATATNLIDAVAYSNSPSKTPTNLMTILGITACSIDNATANSIQRKNDGTYEVKLPTPGMNNDGTGIPITRINITTSVDEVDEGNSFTITFTANMVIAGTDLNFTYVLDNGNFDSADFTGDLNVTIPVGQTTVVKTIQLLNDGINEDDEELKIYVETVPSGYMMNRNNVKVRVHDANFIVQPWGTPLNPTYGIVSSTAPAGYYSSINGLSGASLKQALQDIIADPNVVHAHTYGDVEFILKESDVNPLNSSQVWLMYVEQPKSKLDYQTGNTNIGVWNREHIFPQSRGGFQDGTSSFADGINVWLPTSANDLLAGHGDAHHIRAEDGVENSFRSNKNYGTEYNGPTGNAGSWKGDVARALFYMAVRYNGLNVINGNPSETPTGNIGDLATLLQWHQQDPPDDFEMNRNNYIYTWQLNRNPFIDNPDLASYIFGSNIGQPYTLGNENFETSKVVVYPNPTTDYIVIAGIEAEAKAEIYSITGQKIKEASFTNEITLSVSDVTAGVYLVKIFSENSSIVRKIIVK</sequence>
<protein>
    <submittedName>
        <fullName evidence="7">Endonuclease</fullName>
    </submittedName>
</protein>
<evidence type="ECO:0000256" key="1">
    <source>
        <dbReference type="ARBA" id="ARBA00006429"/>
    </source>
</evidence>
<evidence type="ECO:0000256" key="3">
    <source>
        <dbReference type="ARBA" id="ARBA00022729"/>
    </source>
</evidence>
<comment type="caution">
    <text evidence="7">The sequence shown here is derived from an EMBL/GenBank/DDBJ whole genome shotgun (WGS) entry which is preliminary data.</text>
</comment>
<organism evidence="7 8">
    <name type="scientific">Flavobacterium ponti</name>
    <dbReference type="NCBI Taxonomy" id="665133"/>
    <lineage>
        <taxon>Bacteria</taxon>
        <taxon>Pseudomonadati</taxon>
        <taxon>Bacteroidota</taxon>
        <taxon>Flavobacteriia</taxon>
        <taxon>Flavobacteriales</taxon>
        <taxon>Flavobacteriaceae</taxon>
        <taxon>Flavobacterium</taxon>
    </lineage>
</organism>
<dbReference type="Pfam" id="PF04231">
    <property type="entry name" value="Endonuclease_1"/>
    <property type="match status" value="2"/>
</dbReference>
<dbReference type="InterPro" id="IPR026444">
    <property type="entry name" value="Secre_tail"/>
</dbReference>
<evidence type="ECO:0000313" key="8">
    <source>
        <dbReference type="Proteomes" id="UP001595885"/>
    </source>
</evidence>
<evidence type="ECO:0000256" key="2">
    <source>
        <dbReference type="ARBA" id="ARBA00022722"/>
    </source>
</evidence>
<dbReference type="Proteomes" id="UP001595885">
    <property type="component" value="Unassembled WGS sequence"/>
</dbReference>
<dbReference type="SUPFAM" id="SSF141072">
    <property type="entry name" value="CalX-like"/>
    <property type="match status" value="1"/>
</dbReference>
<proteinExistence type="inferred from homology"/>
<feature type="signal peptide" evidence="5">
    <location>
        <begin position="1"/>
        <end position="19"/>
    </location>
</feature>
<dbReference type="NCBIfam" id="TIGR04183">
    <property type="entry name" value="Por_Secre_tail"/>
    <property type="match status" value="1"/>
</dbReference>